<keyword evidence="2" id="KW-1185">Reference proteome</keyword>
<evidence type="ECO:0000313" key="1">
    <source>
        <dbReference type="EMBL" id="KAI4575318.1"/>
    </source>
</evidence>
<dbReference type="Proteomes" id="UP001057279">
    <property type="component" value="Linkage Group LG13"/>
</dbReference>
<accession>A0ACB9UP94</accession>
<gene>
    <name evidence="1" type="ORF">MJG53_011521</name>
</gene>
<protein>
    <submittedName>
        <fullName evidence="1">Uncharacterized protein</fullName>
    </submittedName>
</protein>
<evidence type="ECO:0000313" key="2">
    <source>
        <dbReference type="Proteomes" id="UP001057279"/>
    </source>
</evidence>
<sequence length="3088" mass="351791">MKKIFGFGSKKGESPLGSSISPGRDGGHRINFQPGYRIRDKDLGKIHKAAIVGNVAKVQQILLLGKNGLNDRDKMNRTALHLACANGHSAVVTLLLERKCLLNLCDSENRTALMKAVECQEEECATLLLEHGADPNVMDVSGNTALHYAVLCQNISLAAKLLSYDANIEARNKDDLTPLSLAISERKQQMVEFLAKKEANIHAVDKMQSIRQLISEYKEERPKTPPENSNPEDESSEEDSLSRFSNKPGVDSWPTSDDEDLDLETKNVLKPNLTKLMNASQQSKRNIEAKCGIVRAESTTLSEDSNSDGEIEDVVETVPEPSPGVQGFSHPTFPLPEPLPQPLKSLVGLGLTKEGATKPEIVDKESDTDIVERAPQEQINHDLLSSVDGTHKNNRSDMMSALGLGEEEDIESPWDSESISEDLLSGAAGQRGKNTLNGQVEDVSYIPSCMIGSRNFKMAKLEEPRHVGIPVAHMDSPEKYPNVKPAVLVKDSVPNKTVGMKDLQTSSSDLSAELDLEITSEEEEEKPVGDESNHSQVEEEKKKHKSSEVEESDDVCDAADENGLSQQRKSGGNSSQEFAAMGNEGSDSSDPGMHRKEIKKKDTSKWTPEECVIAPIFEKTDSLTGGLLHVNDDSVLSEVDQDDDRPAKKTSNENNKVKEQINSVDDLDDLTQSSETASEDGELLYYKNSMLLIEQLDTACKDSVSLLKIRDTILSYERLVELKKSHCELLRGKIKKMERKVRGLQKELSETKQVKSQLEHQKVEWERELGSLRFTLKQEEEQRRSADMLYEKMREQLRRKEDQYSKEVEMKQQLELTLRALEMELKAVRNDLDQVTEERNDTQKQLSRERSARILQDGILANHLAKQKEIEMANKEVNSEVSVSCEEAKDLLRKNHMLQDEIAMLRLEIDAVKIQNQEKEKKYFEDLEIVKGKNDDLQKAIKLNEETLTKTISQYTGQLSALTAENTMLNSKLENEKESKQRLETEVESYRSRLAAASHDHDQCQTSKRDLELAFQRARDEWFCLQDKMKSDMANLRDNSETLSQQLSRAESKFNNLEIKLHHTRDSLREKTLMLERVQRDLSQAECQKQEIEHMYQNEQGKVNKYIGKQESLEERLSQLQSENMLLRQQLDDAQNKADSKEKTVISIQDQFQQIVRKLCSESEKQGLMLEERNKELIKECNHLKERMYQYENEKGEREAAVRQLQQELADTLKKQSMSEASLEVLSRYRANLEVEAQDLKKKLCQLTSQLQEAQDQLTEAVRCAEKTQDHVQKLEIENAELQTTVKKQEGKIEQLQKNLLSTRSSKDEKEQLKKYIELKQSLENSLDQEKKKNSELEKEITGFKKLLKMSRRKLNEYENGELSFHGDLKTSQTEMDIQINMLKHKIDDLTAELETASSKRLHLDAKNQVLQEELLSMKGMQKKCEKLEKNKKKLEQEVVNLRSHIEMNMVERSQVEQYKREIEERARQDLVEKLKEVNLFLQIQAASQENLEQLQEKNNASIRSQMELRIKDLESELSKVKTLQEESHKAELEKYKQLYLVELEVRKSLEGKLDKTHERLAVISTKLEVEKEQNKSLLSTLTTRPVLEPPCVGNFNNPLVLNGNLTPRANVGFSTSIPLPSNNSMETYLTKMRQELDRSITRELREAAAEFESESYGLSPLGATDGSNLSQDLLLKTSQEYGTVKSRGRGEVCLESVGSAMKKIFGFRSKKGVSPFGSSINPVRDSGHGINFQPGYRIRDKDLRKIHKAAIVGNVAKVEHVLLFGKNGLNDRDKMNRTALHLACANGHSAVVTLLLERKCLLNLCDNENRTALMKAIECQEEECATLLLEHGADPNVMDVSGNTALHYAVFCQNISLAAKLLSCDANIEARNKNNLTPLLLAIIEKREQMVEFLVKKGANTHAVGNLKRTALMLAVSYGLANVVGLLLQQGVDIFSQDVFGWTAEDYASISGFNIIRQMISEYKEERPKTPLENSKPVDENSEEDSLSRFSSKPGDDLWLISNDEGLDFETKSISESLPEKYVGCLSGAAGPRGKNTVHGQVEDSPGKYPNVKPAVLVKDSVPSKTVGMKDLQTSSSDLASTALSLRVEACQRAGHLKADDQCPLMSQSMTKNQSTCTEFGQMAVTDKVKRNIAAVFLVGNSTLHDLCQSQLPENRESKQDLSAELDLEMISEEAQEKLDGDENNHSRVQEEKKHESSEVEVSDNECDAADESGLIQQRKSGRNSNREFPAAENEDLDRKKVKKKNNAKRTPEDCVMAPIFENTDSLTGGLLHVNDDNRVNQDDDRPARKTPYEKKKVKEQINYVNHLDDLTQSSETVSEDDDVLYSTNSMLQVEPLGLGHKDSDSLLKIQDTILSHERLVDFQRSHCELLRREFFRMKSKVRGLQKELSETKEVTSQLEHQKVEWERELGSLRFTLKQEEENRRNAEMLHEKMREHLRRKEDEYSKEAEVKQQLEFTFRAVEMKLKTERNDLNQVSVSCEEAKALLRKNHMLQDELATLRLERDALKNQHQEKEENYFEDIEILTVKNDDLRKAVKLSEETLTKTISHYTGQLSALTAENTTLNSELENEKESKRRLETEVESCRSRLAAALHGHDQGQTSRRDPELAFQRARDEWLRLQDKMKSDVANLRENSETLSQQLSAVESKSNKLKIKLQHASDALREKTLMLEHVQRDLSQVECQTQEIAHKYQNEQGKVNTYLGKQESLEERLSQLQSENMLLRQQLDDARNRVDSKEKTVISIQDQFQQIVRKLQAEREKQGLMLEERNKELVKECNHLKERMYQYENEKAEGETQTGSQQMELRIKHLESELSKMKTLQEDSNKAELEKYKQLYLVECEVRKSLEDKLDKTHKRLAVISTKLEVEKQQNRSLFNTVSTRPVLEPPCVGNFNNPLVLNTNLTPRVGFSTSISCPSNNNMETYLTEMRRELDRSIARELREADAQFASDAFRVSSRRSTDGSKCDVGQNEKQKGKWLPLLPCGNIVEYENLFEFCSFRLPEAYKSALVILQLHRFFSHMGYWCDVGQNEKQKGKWLPLLARGNIVEYENMQQELARSMTREPTKANEKCESMSSHSEKDPSSFIHHVP</sequence>
<comment type="caution">
    <text evidence="1">The sequence shown here is derived from an EMBL/GenBank/DDBJ whole genome shotgun (WGS) entry which is preliminary data.</text>
</comment>
<proteinExistence type="predicted"/>
<organism evidence="1 2">
    <name type="scientific">Ovis ammon polii x Ovis aries</name>
    <dbReference type="NCBI Taxonomy" id="2918886"/>
    <lineage>
        <taxon>Eukaryota</taxon>
        <taxon>Metazoa</taxon>
        <taxon>Chordata</taxon>
        <taxon>Craniata</taxon>
        <taxon>Vertebrata</taxon>
        <taxon>Euteleostomi</taxon>
        <taxon>Mammalia</taxon>
        <taxon>Eutheria</taxon>
        <taxon>Laurasiatheria</taxon>
        <taxon>Artiodactyla</taxon>
        <taxon>Ruminantia</taxon>
        <taxon>Pecora</taxon>
        <taxon>Bovidae</taxon>
        <taxon>Caprinae</taxon>
        <taxon>Ovis</taxon>
    </lineage>
</organism>
<name>A0ACB9UP94_9CETA</name>
<dbReference type="EMBL" id="CM043038">
    <property type="protein sequence ID" value="KAI4575318.1"/>
    <property type="molecule type" value="Genomic_DNA"/>
</dbReference>
<reference evidence="1" key="1">
    <citation type="submission" date="2022-03" db="EMBL/GenBank/DDBJ databases">
        <title>Genomic analyses of argali, domestic sheep and their hybrids provide insights into chromosomal evolution, heterosis and genetic basis of agronomic traits.</title>
        <authorList>
            <person name="Li M."/>
        </authorList>
    </citation>
    <scope>NUCLEOTIDE SEQUENCE</scope>
    <source>
        <strain evidence="1">F1 hybrid</strain>
    </source>
</reference>